<gene>
    <name evidence="2" type="ORF">FCALED_LOCUS3206</name>
</gene>
<comment type="caution">
    <text evidence="2">The sequence shown here is derived from an EMBL/GenBank/DDBJ whole genome shotgun (WGS) entry which is preliminary data.</text>
</comment>
<accession>A0A9N8WNF1</accession>
<dbReference type="EMBL" id="CAJVPQ010000542">
    <property type="protein sequence ID" value="CAG8490902.1"/>
    <property type="molecule type" value="Genomic_DNA"/>
</dbReference>
<reference evidence="2" key="1">
    <citation type="submission" date="2021-06" db="EMBL/GenBank/DDBJ databases">
        <authorList>
            <person name="Kallberg Y."/>
            <person name="Tangrot J."/>
            <person name="Rosling A."/>
        </authorList>
    </citation>
    <scope>NUCLEOTIDE SEQUENCE</scope>
    <source>
        <strain evidence="2">UK204</strain>
    </source>
</reference>
<dbReference type="AlphaFoldDB" id="A0A9N8WNF1"/>
<keyword evidence="1" id="KW-1133">Transmembrane helix</keyword>
<feature type="transmembrane region" description="Helical" evidence="1">
    <location>
        <begin position="236"/>
        <end position="255"/>
    </location>
</feature>
<name>A0A9N8WNF1_9GLOM</name>
<evidence type="ECO:0000313" key="2">
    <source>
        <dbReference type="EMBL" id="CAG8490902.1"/>
    </source>
</evidence>
<dbReference type="OrthoDB" id="2384862at2759"/>
<dbReference type="Proteomes" id="UP000789570">
    <property type="component" value="Unassembled WGS sequence"/>
</dbReference>
<proteinExistence type="predicted"/>
<keyword evidence="3" id="KW-1185">Reference proteome</keyword>
<keyword evidence="1" id="KW-0472">Membrane</keyword>
<keyword evidence="1" id="KW-0812">Transmembrane</keyword>
<protein>
    <submittedName>
        <fullName evidence="2">17827_t:CDS:1</fullName>
    </submittedName>
</protein>
<evidence type="ECO:0000256" key="1">
    <source>
        <dbReference type="SAM" id="Phobius"/>
    </source>
</evidence>
<evidence type="ECO:0000313" key="3">
    <source>
        <dbReference type="Proteomes" id="UP000789570"/>
    </source>
</evidence>
<organism evidence="2 3">
    <name type="scientific">Funneliformis caledonium</name>
    <dbReference type="NCBI Taxonomy" id="1117310"/>
    <lineage>
        <taxon>Eukaryota</taxon>
        <taxon>Fungi</taxon>
        <taxon>Fungi incertae sedis</taxon>
        <taxon>Mucoromycota</taxon>
        <taxon>Glomeromycotina</taxon>
        <taxon>Glomeromycetes</taxon>
        <taxon>Glomerales</taxon>
        <taxon>Glomeraceae</taxon>
        <taxon>Funneliformis</taxon>
    </lineage>
</organism>
<sequence>MFSSLRFPSEYVKFIISISWACSSWTKAYLMLYNTRNGMPLIFRKRLADDEKKILACWHMLSLPSPHTTPLPSLVALMPALLWSYLPTFLIEEFIHFFTLRHFMRVHNSMCLIIKGRPVLEGTKDDDCCSTLENYCKVPHHVAHRNCMLKWYTMGNTGFVSRLALQNLNLRLTNASLLRPVPTCPICRGEIIFKVIQKEFLEKEKAIQGRWGNKNNWLWKLDSLIKDWRNVMNWRWIAVRAEIMVIYILIVWKFLKWREKLTRNLTYYNRT</sequence>